<proteinExistence type="predicted"/>
<name>A0A565C6P4_9BRAS</name>
<comment type="caution">
    <text evidence="1">The sequence shown here is derived from an EMBL/GenBank/DDBJ whole genome shotgun (WGS) entry which is preliminary data.</text>
</comment>
<evidence type="ECO:0000313" key="1">
    <source>
        <dbReference type="EMBL" id="VVB09314.1"/>
    </source>
</evidence>
<dbReference type="EMBL" id="CABITT030000006">
    <property type="protein sequence ID" value="VVB09314.1"/>
    <property type="molecule type" value="Genomic_DNA"/>
</dbReference>
<protein>
    <submittedName>
        <fullName evidence="1">Uncharacterized protein</fullName>
    </submittedName>
</protein>
<dbReference type="AlphaFoldDB" id="A0A565C6P4"/>
<sequence>MIPEFLYCSLISDVTDLPLSLFPDPRYLPTVQLLPRTAAFVQSVTSLDPNGTGSRWSLWCSHDFPSLIDGGLPSHHHLRASAKHRSSSVKIGLVLTGDDIRLLRLSPHWISLQTRNRDEIYYCCLPISTVTVAGDVTQPSRRQLPQLLSTVLRDGLRAHFEQPTH</sequence>
<keyword evidence="2" id="KW-1185">Reference proteome</keyword>
<reference evidence="1" key="1">
    <citation type="submission" date="2019-07" db="EMBL/GenBank/DDBJ databases">
        <authorList>
            <person name="Dittberner H."/>
        </authorList>
    </citation>
    <scope>NUCLEOTIDE SEQUENCE [LARGE SCALE GENOMIC DNA]</scope>
</reference>
<accession>A0A565C6P4</accession>
<gene>
    <name evidence="1" type="ORF">ANE_LOCUS19758</name>
</gene>
<organism evidence="1 2">
    <name type="scientific">Arabis nemorensis</name>
    <dbReference type="NCBI Taxonomy" id="586526"/>
    <lineage>
        <taxon>Eukaryota</taxon>
        <taxon>Viridiplantae</taxon>
        <taxon>Streptophyta</taxon>
        <taxon>Embryophyta</taxon>
        <taxon>Tracheophyta</taxon>
        <taxon>Spermatophyta</taxon>
        <taxon>Magnoliopsida</taxon>
        <taxon>eudicotyledons</taxon>
        <taxon>Gunneridae</taxon>
        <taxon>Pentapetalae</taxon>
        <taxon>rosids</taxon>
        <taxon>malvids</taxon>
        <taxon>Brassicales</taxon>
        <taxon>Brassicaceae</taxon>
        <taxon>Arabideae</taxon>
        <taxon>Arabis</taxon>
    </lineage>
</organism>
<evidence type="ECO:0000313" key="2">
    <source>
        <dbReference type="Proteomes" id="UP000489600"/>
    </source>
</evidence>
<dbReference type="Proteomes" id="UP000489600">
    <property type="component" value="Unassembled WGS sequence"/>
</dbReference>